<comment type="caution">
    <text evidence="3">The sequence shown here is derived from an EMBL/GenBank/DDBJ whole genome shotgun (WGS) entry which is preliminary data.</text>
</comment>
<dbReference type="PANTHER" id="PTHR34989:SF1">
    <property type="entry name" value="PROTEIN HDED"/>
    <property type="match status" value="1"/>
</dbReference>
<feature type="compositionally biased region" description="Pro residues" evidence="1">
    <location>
        <begin position="23"/>
        <end position="59"/>
    </location>
</feature>
<dbReference type="InterPro" id="IPR005325">
    <property type="entry name" value="DUF308_memb"/>
</dbReference>
<dbReference type="SUPFAM" id="SSF103473">
    <property type="entry name" value="MFS general substrate transporter"/>
    <property type="match status" value="1"/>
</dbReference>
<dbReference type="PANTHER" id="PTHR34989">
    <property type="entry name" value="PROTEIN HDED"/>
    <property type="match status" value="1"/>
</dbReference>
<feature type="transmembrane region" description="Helical" evidence="2">
    <location>
        <begin position="269"/>
        <end position="291"/>
    </location>
</feature>
<feature type="transmembrane region" description="Helical" evidence="2">
    <location>
        <begin position="188"/>
        <end position="209"/>
    </location>
</feature>
<evidence type="ECO:0000256" key="2">
    <source>
        <dbReference type="SAM" id="Phobius"/>
    </source>
</evidence>
<reference evidence="3" key="1">
    <citation type="submission" date="2020-10" db="EMBL/GenBank/DDBJ databases">
        <title>Sequencing the genomes of 1000 actinobacteria strains.</title>
        <authorList>
            <person name="Klenk H.-P."/>
        </authorList>
    </citation>
    <scope>NUCLEOTIDE SEQUENCE</scope>
    <source>
        <strain evidence="3">DSM 45354</strain>
    </source>
</reference>
<feature type="region of interest" description="Disordered" evidence="1">
    <location>
        <begin position="1"/>
        <end position="111"/>
    </location>
</feature>
<proteinExistence type="predicted"/>
<protein>
    <submittedName>
        <fullName evidence="3">Uncharacterized membrane protein HdeD (DUF308 family)</fullName>
    </submittedName>
</protein>
<feature type="transmembrane region" description="Helical" evidence="2">
    <location>
        <begin position="120"/>
        <end position="148"/>
    </location>
</feature>
<dbReference type="InterPro" id="IPR052712">
    <property type="entry name" value="Acid_resist_chaperone_HdeD"/>
</dbReference>
<keyword evidence="2" id="KW-1133">Transmembrane helix</keyword>
<evidence type="ECO:0000256" key="1">
    <source>
        <dbReference type="SAM" id="MobiDB-lite"/>
    </source>
</evidence>
<feature type="transmembrane region" description="Helical" evidence="2">
    <location>
        <begin position="244"/>
        <end position="263"/>
    </location>
</feature>
<feature type="transmembrane region" description="Helical" evidence="2">
    <location>
        <begin position="154"/>
        <end position="176"/>
    </location>
</feature>
<feature type="compositionally biased region" description="Pro residues" evidence="1">
    <location>
        <begin position="73"/>
        <end position="83"/>
    </location>
</feature>
<evidence type="ECO:0000313" key="4">
    <source>
        <dbReference type="Proteomes" id="UP000638648"/>
    </source>
</evidence>
<gene>
    <name evidence="3" type="ORF">HEB94_004772</name>
</gene>
<keyword evidence="2" id="KW-0472">Membrane</keyword>
<organism evidence="3 4">
    <name type="scientific">Actinopolymorpha pittospori</name>
    <dbReference type="NCBI Taxonomy" id="648752"/>
    <lineage>
        <taxon>Bacteria</taxon>
        <taxon>Bacillati</taxon>
        <taxon>Actinomycetota</taxon>
        <taxon>Actinomycetes</taxon>
        <taxon>Propionibacteriales</taxon>
        <taxon>Actinopolymorphaceae</taxon>
        <taxon>Actinopolymorpha</taxon>
    </lineage>
</organism>
<feature type="transmembrane region" description="Helical" evidence="2">
    <location>
        <begin position="215"/>
        <end position="237"/>
    </location>
</feature>
<evidence type="ECO:0000313" key="3">
    <source>
        <dbReference type="EMBL" id="MBE1607924.1"/>
    </source>
</evidence>
<dbReference type="RefSeq" id="WP_192751794.1">
    <property type="nucleotide sequence ID" value="NZ_BAABJL010000040.1"/>
</dbReference>
<sequence>MPSDPHAASSGPNGPIGGSAQPPTSPQPTPPPPMPPMLPVPPPTQPPGQHPPSQPPSQPPTEEHLPTQQPPTEQHPPSQPPTERPGSEASGASARRRAAARAAARGSRTEIRRSRGAATVLLALGDSWGALLGFGCASLLLGTALLAWPGGATIKVLGVLAGAQILLAGFFSLLQAMVAPDVDGGRRILVALLGVLALVMGVLLVRQIASTVWTVGLMLGLFLLVGGVLVALSAFVGRVRPGRGPALLCGLLALVTGIVVLSYPGVSLGVLAAILGGYLVAYGGLTIWMAFEVDRARSAD</sequence>
<keyword evidence="2" id="KW-0812">Transmembrane</keyword>
<name>A0A927RAR0_9ACTN</name>
<dbReference type="GO" id="GO:0005886">
    <property type="term" value="C:plasma membrane"/>
    <property type="evidence" value="ECO:0007669"/>
    <property type="project" value="TreeGrafter"/>
</dbReference>
<accession>A0A927RAR0</accession>
<dbReference type="Pfam" id="PF03729">
    <property type="entry name" value="DUF308"/>
    <property type="match status" value="2"/>
</dbReference>
<dbReference type="Proteomes" id="UP000638648">
    <property type="component" value="Unassembled WGS sequence"/>
</dbReference>
<dbReference type="AlphaFoldDB" id="A0A927RAR0"/>
<keyword evidence="4" id="KW-1185">Reference proteome</keyword>
<dbReference type="EMBL" id="JADBEM010000001">
    <property type="protein sequence ID" value="MBE1607924.1"/>
    <property type="molecule type" value="Genomic_DNA"/>
</dbReference>
<dbReference type="InterPro" id="IPR036259">
    <property type="entry name" value="MFS_trans_sf"/>
</dbReference>